<organism evidence="2 3">
    <name type="scientific">Thermococcus gorgonarius</name>
    <dbReference type="NCBI Taxonomy" id="71997"/>
    <lineage>
        <taxon>Archaea</taxon>
        <taxon>Methanobacteriati</taxon>
        <taxon>Methanobacteriota</taxon>
        <taxon>Thermococci</taxon>
        <taxon>Thermococcales</taxon>
        <taxon>Thermococcaceae</taxon>
        <taxon>Thermococcus</taxon>
    </lineage>
</organism>
<dbReference type="OrthoDB" id="92473at2157"/>
<dbReference type="AlphaFoldDB" id="A0A2Z2M3U7"/>
<keyword evidence="1" id="KW-0472">Membrane</keyword>
<evidence type="ECO:0000313" key="3">
    <source>
        <dbReference type="Proteomes" id="UP000250134"/>
    </source>
</evidence>
<gene>
    <name evidence="2" type="ORF">A3K92_02435</name>
</gene>
<keyword evidence="3" id="KW-1185">Reference proteome</keyword>
<accession>A0A2Z2M3U7</accession>
<dbReference type="KEGG" id="tgg:A3K92_02435"/>
<evidence type="ECO:0000256" key="1">
    <source>
        <dbReference type="SAM" id="Phobius"/>
    </source>
</evidence>
<dbReference type="Proteomes" id="UP000250134">
    <property type="component" value="Chromosome"/>
</dbReference>
<evidence type="ECO:0000313" key="2">
    <source>
        <dbReference type="EMBL" id="ASJ00420.1"/>
    </source>
</evidence>
<keyword evidence="1" id="KW-1133">Transmembrane helix</keyword>
<dbReference type="RefSeq" id="WP_088884759.1">
    <property type="nucleotide sequence ID" value="NZ_CP014855.1"/>
</dbReference>
<protein>
    <submittedName>
        <fullName evidence="2">Uncharacterized protein</fullName>
    </submittedName>
</protein>
<keyword evidence="1" id="KW-0812">Transmembrane</keyword>
<dbReference type="EMBL" id="CP014855">
    <property type="protein sequence ID" value="ASJ00420.1"/>
    <property type="molecule type" value="Genomic_DNA"/>
</dbReference>
<feature type="transmembrane region" description="Helical" evidence="1">
    <location>
        <begin position="83"/>
        <end position="110"/>
    </location>
</feature>
<name>A0A2Z2M3U7_THEGO</name>
<dbReference type="GeneID" id="33331369"/>
<sequence>MNPRKLLLPLYSLLVLIVELVLGMSWKIVDLYMKTERIGEAPCVAFYCTEPSWVLALAVLLSPVLLGYLFVERWDLIRGHAKTHLLFGLLVLPAGMCGLSSGGLLGVLYSNVLAAGLAYYLQDEHYRRNLPELALVSVTWLFIGLVLALKPWAC</sequence>
<proteinExistence type="predicted"/>
<feature type="transmembrane region" description="Helical" evidence="1">
    <location>
        <begin position="130"/>
        <end position="149"/>
    </location>
</feature>
<reference evidence="2 3" key="1">
    <citation type="submission" date="2016-03" db="EMBL/GenBank/DDBJ databases">
        <title>Complete genome sequence of Thermococcus gorgonarius.</title>
        <authorList>
            <person name="Oger P.M."/>
        </authorList>
    </citation>
    <scope>NUCLEOTIDE SEQUENCE [LARGE SCALE GENOMIC DNA]</scope>
    <source>
        <strain evidence="2 3">W-12</strain>
    </source>
</reference>
<feature type="transmembrane region" description="Helical" evidence="1">
    <location>
        <begin position="52"/>
        <end position="71"/>
    </location>
</feature>